<organism evidence="2">
    <name type="scientific">Zea mays</name>
    <name type="common">Maize</name>
    <dbReference type="NCBI Taxonomy" id="4577"/>
    <lineage>
        <taxon>Eukaryota</taxon>
        <taxon>Viridiplantae</taxon>
        <taxon>Streptophyta</taxon>
        <taxon>Embryophyta</taxon>
        <taxon>Tracheophyta</taxon>
        <taxon>Spermatophyta</taxon>
        <taxon>Magnoliopsida</taxon>
        <taxon>Liliopsida</taxon>
        <taxon>Poales</taxon>
        <taxon>Poaceae</taxon>
        <taxon>PACMAD clade</taxon>
        <taxon>Panicoideae</taxon>
        <taxon>Andropogonodae</taxon>
        <taxon>Andropogoneae</taxon>
        <taxon>Tripsacinae</taxon>
        <taxon>Zea</taxon>
    </lineage>
</organism>
<reference evidence="2" key="1">
    <citation type="journal article" date="2018" name="Nat. Genet.">
        <title>Extensive intraspecific gene order and gene structural variations between Mo17 and other maize genomes.</title>
        <authorList>
            <person name="Sun S."/>
            <person name="Zhou Y."/>
            <person name="Chen J."/>
            <person name="Shi J."/>
            <person name="Zhao H."/>
            <person name="Zhao H."/>
            <person name="Song W."/>
            <person name="Zhang M."/>
            <person name="Cui Y."/>
            <person name="Dong X."/>
            <person name="Liu H."/>
            <person name="Ma X."/>
            <person name="Jiao Y."/>
            <person name="Wang B."/>
            <person name="Wei X."/>
            <person name="Stein J.C."/>
            <person name="Glaubitz J.C."/>
            <person name="Lu F."/>
            <person name="Yu G."/>
            <person name="Liang C."/>
            <person name="Fengler K."/>
            <person name="Li B."/>
            <person name="Rafalski A."/>
            <person name="Schnable P.S."/>
            <person name="Ware D.H."/>
            <person name="Buckler E.S."/>
            <person name="Lai J."/>
        </authorList>
    </citation>
    <scope>NUCLEOTIDE SEQUENCE [LARGE SCALE GENOMIC DNA]</scope>
    <source>
        <tissue evidence="2">Seedling</tissue>
    </source>
</reference>
<accession>A0A3L6F8J1</accession>
<feature type="compositionally biased region" description="Basic and acidic residues" evidence="1">
    <location>
        <begin position="30"/>
        <end position="40"/>
    </location>
</feature>
<evidence type="ECO:0000313" key="2">
    <source>
        <dbReference type="EMBL" id="PWZ29496.1"/>
    </source>
</evidence>
<dbReference type="Proteomes" id="UP000251960">
    <property type="component" value="Chromosome 4"/>
</dbReference>
<sequence>MATSALAARAYGGARAHMEESDDEGACESGGERKGGEAEKGSAAMKRRSSEALATGIS</sequence>
<dbReference type="AlphaFoldDB" id="A0A3L6F8J1"/>
<comment type="caution">
    <text evidence="2">The sequence shown here is derived from an EMBL/GenBank/DDBJ whole genome shotgun (WGS) entry which is preliminary data.</text>
</comment>
<proteinExistence type="predicted"/>
<dbReference type="EMBL" id="NCVQ01000005">
    <property type="protein sequence ID" value="PWZ29496.1"/>
    <property type="molecule type" value="Genomic_DNA"/>
</dbReference>
<protein>
    <submittedName>
        <fullName evidence="2">Uncharacterized protein</fullName>
    </submittedName>
</protein>
<evidence type="ECO:0000256" key="1">
    <source>
        <dbReference type="SAM" id="MobiDB-lite"/>
    </source>
</evidence>
<gene>
    <name evidence="2" type="ORF">Zm00014a_027658</name>
</gene>
<feature type="compositionally biased region" description="Low complexity" evidence="1">
    <location>
        <begin position="1"/>
        <end position="15"/>
    </location>
</feature>
<feature type="region of interest" description="Disordered" evidence="1">
    <location>
        <begin position="1"/>
        <end position="58"/>
    </location>
</feature>
<name>A0A3L6F8J1_MAIZE</name>